<sequence length="229" mass="25522">MKICLIYNTKRGPVDTGVHLHVDYHIDLAYRLVQSGMLGLTAKKHWSFALLEAGRTVSSIPMYKPHRVKEGLTQWFPRIPEKEVRGSFRVVYGILSEMRSVGNSEKLRQILKETDEPELPEVGSEPSPDGDLTRLFTEAYEAWEARADGTPAPEIIHFPDGTKQLVVQWGQVDPLVSQSAVELPVVVGVCDEPSDCTQQSLIDEAQESAELRRLFLVHGAQESAESDVG</sequence>
<evidence type="ECO:0000313" key="2">
    <source>
        <dbReference type="Proteomes" id="UP000681197"/>
    </source>
</evidence>
<dbReference type="Proteomes" id="UP000681197">
    <property type="component" value="Segment"/>
</dbReference>
<dbReference type="KEGG" id="vg:80396941"/>
<accession>A0A8S5L0G9</accession>
<organism evidence="1 2">
    <name type="scientific">ssRNA phage SRR7976310_1</name>
    <dbReference type="NCBI Taxonomy" id="2786671"/>
    <lineage>
        <taxon>Viruses</taxon>
        <taxon>Riboviria</taxon>
        <taxon>Orthornavirae</taxon>
        <taxon>Lenarviricota</taxon>
        <taxon>Leviviricetes</taxon>
        <taxon>Norzivirales</taxon>
        <taxon>Atkinsviridae</taxon>
        <taxon>Hirvovirus</taxon>
        <taxon>Hirvovirus caenivicinum</taxon>
    </lineage>
</organism>
<evidence type="ECO:0000313" key="1">
    <source>
        <dbReference type="EMBL" id="DAD51129.1"/>
    </source>
</evidence>
<dbReference type="EMBL" id="BK013728">
    <property type="protein sequence ID" value="DAD51129.1"/>
    <property type="molecule type" value="Genomic_RNA"/>
</dbReference>
<gene>
    <name evidence="1" type="primary">SRR7976310_1_3</name>
</gene>
<dbReference type="GeneID" id="80396941"/>
<keyword evidence="2" id="KW-1185">Reference proteome</keyword>
<dbReference type="RefSeq" id="YP_010768758.1">
    <property type="nucleotide sequence ID" value="NC_073783.1"/>
</dbReference>
<proteinExistence type="predicted"/>
<protein>
    <submittedName>
        <fullName evidence="1">Uncharacterized protein</fullName>
    </submittedName>
</protein>
<name>A0A8S5L0G9_9VIRU</name>
<reference evidence="1" key="1">
    <citation type="submission" date="2020-09" db="EMBL/GenBank/DDBJ databases">
        <title>Leviviricetes taxonomy.</title>
        <authorList>
            <person name="Stockdale S.R."/>
            <person name="Callanan J."/>
            <person name="Adriaenssens E.M."/>
            <person name="Kuhn J.H."/>
            <person name="Rumnieks J."/>
            <person name="Shkoporov A."/>
            <person name="Draper L.A."/>
            <person name="Ross P."/>
            <person name="Hill C."/>
        </authorList>
    </citation>
    <scope>NUCLEOTIDE SEQUENCE</scope>
</reference>